<organism evidence="1 2">
    <name type="scientific">Melastoma candidum</name>
    <dbReference type="NCBI Taxonomy" id="119954"/>
    <lineage>
        <taxon>Eukaryota</taxon>
        <taxon>Viridiplantae</taxon>
        <taxon>Streptophyta</taxon>
        <taxon>Embryophyta</taxon>
        <taxon>Tracheophyta</taxon>
        <taxon>Spermatophyta</taxon>
        <taxon>Magnoliopsida</taxon>
        <taxon>eudicotyledons</taxon>
        <taxon>Gunneridae</taxon>
        <taxon>Pentapetalae</taxon>
        <taxon>rosids</taxon>
        <taxon>malvids</taxon>
        <taxon>Myrtales</taxon>
        <taxon>Melastomataceae</taxon>
        <taxon>Melastomatoideae</taxon>
        <taxon>Melastomateae</taxon>
        <taxon>Melastoma</taxon>
    </lineage>
</organism>
<protein>
    <submittedName>
        <fullName evidence="1">Uncharacterized protein</fullName>
    </submittedName>
</protein>
<evidence type="ECO:0000313" key="1">
    <source>
        <dbReference type="EMBL" id="KAI4311736.1"/>
    </source>
</evidence>
<reference evidence="2" key="1">
    <citation type="journal article" date="2023" name="Front. Plant Sci.">
        <title>Chromosomal-level genome assembly of Melastoma candidum provides insights into trichome evolution.</title>
        <authorList>
            <person name="Zhong Y."/>
            <person name="Wu W."/>
            <person name="Sun C."/>
            <person name="Zou P."/>
            <person name="Liu Y."/>
            <person name="Dai S."/>
            <person name="Zhou R."/>
        </authorList>
    </citation>
    <scope>NUCLEOTIDE SEQUENCE [LARGE SCALE GENOMIC DNA]</scope>
</reference>
<sequence>MVSGSIPSDIGNLNSLQQFYLQSNSITGLIPRTTGNMSSLVRLWLLDNQIHGPMPSEIGKMGSPFELNLSNNDLNGSIPKAVGNLTGLNYLYFNGNRLSGSIPTEVGNMQHLSDFQLLANKLTGPIPASIGNMTSLTSLKLQSNYLPAMEQLLHWPPTIRYMLGGRLQNNQLTGTLMESPGVYPNLDYLELSNNRLHGSLPTDFSERINLAGNNLSGSIPRELKACWYLEHLYFGSNNLGERIPAEIGNLQDLLYLDFSYNLLIGEIPVQLGNLINLEVLNLSHNRLTGAFPSTFNGMYGLIAINVFYNQLEGPLPDIPAFRNASYDAVRGNKGLCGNIKFLVPCSALEPRQSEGNGGRKRFLLISLVPLNCVIVLFVILGGLFIMFRRSNNTRSAPDEAGNERVWMIWSYDSEMAYKSIIEATENFDDKYCIGVGGQGSVYRANIATGEVFWIKKLKQDPDAKMMSQKAFDREIHALTEIQYRNIVRLYGFCSSRQHTFLVYEYLEPGSLESILKDGERVRQFDWWKRLNFVKGIANALSYLRHDCHTAIIHGDVSSKNILLDDEWEANISDFGTAQTLHGRVYFCRTDGRISYPDRVVVEEVVHVMKMAFSCISISPEDWPSMRQVSQGLSSWRNLAIPAVLNDATLNKLFDFRGFNC</sequence>
<evidence type="ECO:0000313" key="2">
    <source>
        <dbReference type="Proteomes" id="UP001057402"/>
    </source>
</evidence>
<keyword evidence="2" id="KW-1185">Reference proteome</keyword>
<comment type="caution">
    <text evidence="1">The sequence shown here is derived from an EMBL/GenBank/DDBJ whole genome shotgun (WGS) entry which is preliminary data.</text>
</comment>
<proteinExistence type="predicted"/>
<gene>
    <name evidence="1" type="ORF">MLD38_036611</name>
</gene>
<name>A0ACB9LKF5_9MYRT</name>
<dbReference type="EMBL" id="CM042890">
    <property type="protein sequence ID" value="KAI4311736.1"/>
    <property type="molecule type" value="Genomic_DNA"/>
</dbReference>
<accession>A0ACB9LKF5</accession>
<dbReference type="Proteomes" id="UP001057402">
    <property type="component" value="Chromosome 11"/>
</dbReference>